<accession>A0A5C5VL87</accession>
<sequence>MNNPIQPIVSIVGRVMLATIFVMSAVGNKIPNFGGVVEYMKSAGVPAPQFLLAGAIVFLIVGGAMVAAGYYARVGAAMLLVFLVLATYYFHPFWSVPEQEAQAQTIQFMKNLSMAGAMVFIMANGSGAGSLDGSGGVQEETSEQETG</sequence>
<evidence type="ECO:0000256" key="4">
    <source>
        <dbReference type="ARBA" id="ARBA00022692"/>
    </source>
</evidence>
<comment type="subcellular location">
    <subcellularLocation>
        <location evidence="1">Cell membrane</location>
        <topology evidence="1">Multi-pass membrane protein</topology>
    </subcellularLocation>
</comment>
<gene>
    <name evidence="8" type="primary">yphA_1</name>
    <name evidence="8" type="ORF">Enr8_10750</name>
</gene>
<reference evidence="8 9" key="1">
    <citation type="submission" date="2019-02" db="EMBL/GenBank/DDBJ databases">
        <title>Deep-cultivation of Planctomycetes and their phenomic and genomic characterization uncovers novel biology.</title>
        <authorList>
            <person name="Wiegand S."/>
            <person name="Jogler M."/>
            <person name="Boedeker C."/>
            <person name="Pinto D."/>
            <person name="Vollmers J."/>
            <person name="Rivas-Marin E."/>
            <person name="Kohn T."/>
            <person name="Peeters S.H."/>
            <person name="Heuer A."/>
            <person name="Rast P."/>
            <person name="Oberbeckmann S."/>
            <person name="Bunk B."/>
            <person name="Jeske O."/>
            <person name="Meyerdierks A."/>
            <person name="Storesund J.E."/>
            <person name="Kallscheuer N."/>
            <person name="Luecker S."/>
            <person name="Lage O.M."/>
            <person name="Pohl T."/>
            <person name="Merkel B.J."/>
            <person name="Hornburger P."/>
            <person name="Mueller R.-W."/>
            <person name="Bruemmer F."/>
            <person name="Labrenz M."/>
            <person name="Spormann A.M."/>
            <person name="Op Den Camp H."/>
            <person name="Overmann J."/>
            <person name="Amann R."/>
            <person name="Jetten M.S.M."/>
            <person name="Mascher T."/>
            <person name="Medema M.H."/>
            <person name="Devos D.P."/>
            <person name="Kaster A.-K."/>
            <person name="Ovreas L."/>
            <person name="Rohde M."/>
            <person name="Galperin M.Y."/>
            <person name="Jogler C."/>
        </authorList>
    </citation>
    <scope>NUCLEOTIDE SEQUENCE [LARGE SCALE GENOMIC DNA]</scope>
    <source>
        <strain evidence="8 9">Enr8</strain>
    </source>
</reference>
<evidence type="ECO:0000256" key="3">
    <source>
        <dbReference type="ARBA" id="ARBA00022475"/>
    </source>
</evidence>
<evidence type="ECO:0000313" key="9">
    <source>
        <dbReference type="Proteomes" id="UP000318878"/>
    </source>
</evidence>
<keyword evidence="5 7" id="KW-1133">Transmembrane helix</keyword>
<keyword evidence="4 7" id="KW-0812">Transmembrane</keyword>
<proteinExistence type="inferred from homology"/>
<keyword evidence="9" id="KW-1185">Reference proteome</keyword>
<dbReference type="PANTHER" id="PTHR33452:SF1">
    <property type="entry name" value="INNER MEMBRANE PROTEIN YPHA-RELATED"/>
    <property type="match status" value="1"/>
</dbReference>
<feature type="transmembrane region" description="Helical" evidence="7">
    <location>
        <begin position="7"/>
        <end position="27"/>
    </location>
</feature>
<protein>
    <submittedName>
        <fullName evidence="8">Inner membrane protein YphA</fullName>
    </submittedName>
</protein>
<dbReference type="InterPro" id="IPR051907">
    <property type="entry name" value="DoxX-like_oxidoreductase"/>
</dbReference>
<feature type="transmembrane region" description="Helical" evidence="7">
    <location>
        <begin position="47"/>
        <end position="67"/>
    </location>
</feature>
<dbReference type="GO" id="GO:0005886">
    <property type="term" value="C:plasma membrane"/>
    <property type="evidence" value="ECO:0007669"/>
    <property type="project" value="UniProtKB-SubCell"/>
</dbReference>
<dbReference type="PANTHER" id="PTHR33452">
    <property type="entry name" value="OXIDOREDUCTASE CATD-RELATED"/>
    <property type="match status" value="1"/>
</dbReference>
<evidence type="ECO:0000256" key="5">
    <source>
        <dbReference type="ARBA" id="ARBA00022989"/>
    </source>
</evidence>
<dbReference type="Pfam" id="PF07681">
    <property type="entry name" value="DoxX"/>
    <property type="match status" value="1"/>
</dbReference>
<dbReference type="RefSeq" id="WP_146429551.1">
    <property type="nucleotide sequence ID" value="NZ_SJPF01000001.1"/>
</dbReference>
<feature type="transmembrane region" description="Helical" evidence="7">
    <location>
        <begin position="74"/>
        <end position="91"/>
    </location>
</feature>
<dbReference type="OrthoDB" id="9792760at2"/>
<dbReference type="AlphaFoldDB" id="A0A5C5VL87"/>
<keyword evidence="3" id="KW-1003">Cell membrane</keyword>
<dbReference type="InterPro" id="IPR032808">
    <property type="entry name" value="DoxX"/>
</dbReference>
<comment type="similarity">
    <text evidence="2">Belongs to the DoxX family.</text>
</comment>
<evidence type="ECO:0000313" key="8">
    <source>
        <dbReference type="EMBL" id="TWT39376.1"/>
    </source>
</evidence>
<keyword evidence="6 7" id="KW-0472">Membrane</keyword>
<dbReference type="Proteomes" id="UP000318878">
    <property type="component" value="Unassembled WGS sequence"/>
</dbReference>
<comment type="caution">
    <text evidence="8">The sequence shown here is derived from an EMBL/GenBank/DDBJ whole genome shotgun (WGS) entry which is preliminary data.</text>
</comment>
<evidence type="ECO:0000256" key="1">
    <source>
        <dbReference type="ARBA" id="ARBA00004651"/>
    </source>
</evidence>
<evidence type="ECO:0000256" key="6">
    <source>
        <dbReference type="ARBA" id="ARBA00023136"/>
    </source>
</evidence>
<organism evidence="8 9">
    <name type="scientific">Blastopirellula retiformator</name>
    <dbReference type="NCBI Taxonomy" id="2527970"/>
    <lineage>
        <taxon>Bacteria</taxon>
        <taxon>Pseudomonadati</taxon>
        <taxon>Planctomycetota</taxon>
        <taxon>Planctomycetia</taxon>
        <taxon>Pirellulales</taxon>
        <taxon>Pirellulaceae</taxon>
        <taxon>Blastopirellula</taxon>
    </lineage>
</organism>
<evidence type="ECO:0000256" key="7">
    <source>
        <dbReference type="SAM" id="Phobius"/>
    </source>
</evidence>
<name>A0A5C5VL87_9BACT</name>
<dbReference type="EMBL" id="SJPF01000001">
    <property type="protein sequence ID" value="TWT39376.1"/>
    <property type="molecule type" value="Genomic_DNA"/>
</dbReference>
<evidence type="ECO:0000256" key="2">
    <source>
        <dbReference type="ARBA" id="ARBA00006679"/>
    </source>
</evidence>